<dbReference type="AlphaFoldDB" id="A0A4V2YPQ9"/>
<feature type="domain" description="Alpha-(1-&gt;3)-arabinofuranosyltransferase N-terminal GT-C" evidence="2">
    <location>
        <begin position="289"/>
        <end position="425"/>
    </location>
</feature>
<evidence type="ECO:0000313" key="5">
    <source>
        <dbReference type="Proteomes" id="UP000295124"/>
    </source>
</evidence>
<organism evidence="4 5">
    <name type="scientific">Kribbella antibiotica</name>
    <dbReference type="NCBI Taxonomy" id="190195"/>
    <lineage>
        <taxon>Bacteria</taxon>
        <taxon>Bacillati</taxon>
        <taxon>Actinomycetota</taxon>
        <taxon>Actinomycetes</taxon>
        <taxon>Propionibacteriales</taxon>
        <taxon>Kribbellaceae</taxon>
        <taxon>Kribbella</taxon>
    </lineage>
</organism>
<dbReference type="Pfam" id="PF24607">
    <property type="entry name" value="CBM_AftD"/>
    <property type="match status" value="1"/>
</dbReference>
<feature type="transmembrane region" description="Helical" evidence="1">
    <location>
        <begin position="94"/>
        <end position="112"/>
    </location>
</feature>
<dbReference type="OrthoDB" id="5242711at2"/>
<feature type="transmembrane region" description="Helical" evidence="1">
    <location>
        <begin position="214"/>
        <end position="236"/>
    </location>
</feature>
<comment type="caution">
    <text evidence="4">The sequence shown here is derived from an EMBL/GenBank/DDBJ whole genome shotgun (WGS) entry which is preliminary data.</text>
</comment>
<feature type="transmembrane region" description="Helical" evidence="1">
    <location>
        <begin position="124"/>
        <end position="157"/>
    </location>
</feature>
<dbReference type="Proteomes" id="UP000295124">
    <property type="component" value="Unassembled WGS sequence"/>
</dbReference>
<sequence length="861" mass="92716">MLKAGTSEQVVWRARLVLGCLLLSALCFHRAPGPVAPGSRIDDPGALLSGALHLWDPNSGLGQLQSQAFGYLLPVGPFQWLMHAMSMPDWIGQRLWWCVVLCVAFLGVWKLANAWRYGVPWTRFAVALLYALSPLLLSGMSITSVEVWPLAMAPWVLLPLVTPRARSGWWRAGWSAMAFALIGGADPVAAGLTLVLPIVWLLTRRHDRWTLKMAVGWLGCVLAVSVWWLVPLLLVVQYGTPADRTAAFAQPRTDTNEVDSAQWRAWIDKQNTSGNVLVVPAVKAQWLDDEVERRLASGVGDRSFQQMLAHAGVRYLVIRNDRAAGVPPAAAVHETLGEAGLKRVAHFGTAIGDYPSVEIYDAGTASVARLIPESRLVEVRGTTSDVPAVLSALGGDREAITSVDVSGAQAELPLIQSDGLQRRELGVDQPAGSRAERVDVPAASRQPSALVLRNPQIGRSACLHLDSRSLCAPAPARDADEPGGLLRTVDLPRTASYWLNGTALPQDGPALERLLAGPIGVSASSRAVAAPEGRPGVVVDQDITTTWVADAADRKPTLTLSLPSARKLTGFQFRTQLASSAGTPTEVTLGFDGGPATVYKPDADGYVRFVERTARIVEFGFAPTAKPVAVSEIRVVGADELRQALRLDDKVGQSCGSGPVVKVDGEPTMTQVTATMRDLLQRRPVAFTTCDPGPVVLQTGRHEVDVLTNGGLVPTEVTLTKAGFGDVSVTPVQGVNLWRPNPAVLTLEVPATSKQSVLTVAQNYNEGWVAYDGTGRELTPIRVAGWQQGWVLPPGEEQLVNARFMPDRAYRAGLLVGSAAVLAVMAMAVFYRRRTRSGHQLKAARWCSSWLQRARWTRAAS</sequence>
<dbReference type="InterPro" id="IPR056997">
    <property type="entry name" value="CBM_AftD"/>
</dbReference>
<reference evidence="4 5" key="1">
    <citation type="submission" date="2019-03" db="EMBL/GenBank/DDBJ databases">
        <title>Draft genome sequences of novel Actinobacteria.</title>
        <authorList>
            <person name="Sahin N."/>
            <person name="Ay H."/>
            <person name="Saygin H."/>
        </authorList>
    </citation>
    <scope>NUCLEOTIDE SEQUENCE [LARGE SCALE GENOMIC DNA]</scope>
    <source>
        <strain evidence="4 5">JCM 13523</strain>
    </source>
</reference>
<evidence type="ECO:0000256" key="1">
    <source>
        <dbReference type="SAM" id="Phobius"/>
    </source>
</evidence>
<feature type="domain" description="Alpha-(1-&gt;3)-arabinofuranosyltransferase N-terminal GT-C" evidence="2">
    <location>
        <begin position="23"/>
        <end position="278"/>
    </location>
</feature>
<keyword evidence="1" id="KW-0472">Membrane</keyword>
<feature type="transmembrane region" description="Helical" evidence="1">
    <location>
        <begin position="809"/>
        <end position="831"/>
    </location>
</feature>
<dbReference type="Pfam" id="PF11847">
    <property type="entry name" value="GT-C_AftD"/>
    <property type="match status" value="2"/>
</dbReference>
<feature type="domain" description="Arabinofuranosyltransferase D third carbohydrate binding module" evidence="3">
    <location>
        <begin position="526"/>
        <end position="614"/>
    </location>
</feature>
<accession>A0A4V2YPQ9</accession>
<evidence type="ECO:0000313" key="4">
    <source>
        <dbReference type="EMBL" id="TDD59177.1"/>
    </source>
</evidence>
<evidence type="ECO:0000259" key="3">
    <source>
        <dbReference type="Pfam" id="PF24607"/>
    </source>
</evidence>
<dbReference type="GO" id="GO:0016740">
    <property type="term" value="F:transferase activity"/>
    <property type="evidence" value="ECO:0007669"/>
    <property type="project" value="InterPro"/>
</dbReference>
<name>A0A4V2YPQ9_9ACTN</name>
<keyword evidence="1" id="KW-1133">Transmembrane helix</keyword>
<protein>
    <submittedName>
        <fullName evidence="4">DUF3367 domain-containing protein</fullName>
    </submittedName>
</protein>
<gene>
    <name evidence="4" type="ORF">E1263_16115</name>
</gene>
<keyword evidence="5" id="KW-1185">Reference proteome</keyword>
<keyword evidence="1" id="KW-0812">Transmembrane</keyword>
<dbReference type="EMBL" id="SMKX01000039">
    <property type="protein sequence ID" value="TDD59177.1"/>
    <property type="molecule type" value="Genomic_DNA"/>
</dbReference>
<evidence type="ECO:0000259" key="2">
    <source>
        <dbReference type="Pfam" id="PF11847"/>
    </source>
</evidence>
<proteinExistence type="predicted"/>
<feature type="transmembrane region" description="Helical" evidence="1">
    <location>
        <begin position="177"/>
        <end position="202"/>
    </location>
</feature>
<dbReference type="InterPro" id="IPR021798">
    <property type="entry name" value="AftD_N"/>
</dbReference>